<dbReference type="InterPro" id="IPR012337">
    <property type="entry name" value="RNaseH-like_sf"/>
</dbReference>
<evidence type="ECO:0000313" key="4">
    <source>
        <dbReference type="EMBL" id="CAJ0587906.1"/>
    </source>
</evidence>
<sequence length="937" mass="105413">MQAQGETLREVAERYRKLSEGSGGDMTLPTPLAPGALGEKLNLWTNYFKINVVDTTKVYRYNVDVTASRFEDIGDVTKTHLILTREPVQGGLRLVYREICSNIVRHCFSQEAGLPNWATQIFYDQHRLLYIMGRRIDDGNGCITATYNLPKDRLYHPFKVAKLDITFSGEMTLSEAAIAQLSGSIAGFKDQDSASGFIEVSLSKSCFDQSVELPSEERKYLCYSKNRIFMRKPQQAQDENLPEMKQLLLGSKKSVELIAGSSGRPEMALNFDAEKGCFLKPGPVIEIATNITHMKDQNAQWRPDQIDMLHRVLKGVLVSASYGDQYRTFRIDRIMPTSARAAQFQDKDGKTWTIEAYFKDRRGATLNWPLAPLAELKRGGHKSHFPLEFLTICEGHVVATAKQTPEIMKTFVKSAAMVPEKRQDAIMHLIREQEVGRDLIADARYQVDTRQPLEVTARLIPRPLAVYSNQNQAPIAENGTWRKPNTSSFLRPMEAGQWAFFVLSDRSQRSFDANAFTNGFRADCLKRGIKIPECGHMGSLESGKLEWAFENLKSGNFTFALFAMDDQLKMQDELKYMERKYQITTQNIKLSTATRILTGKQAATMENIVQKFNVKLGGQNFAIRRQAGSQFTNELHNGNVFVFGIGPVEMLKDLDDSGYAKMQNLTLGGPKPAVSGPVPPMASDGMKRDIKPFVLSYAGNFGREPGSFIGDFLIKQADVNGARTSGGLLLEAALDTLKNCSGRTTAPTRFVIYRSGTTDWDVQDILENEIPRMQTVISQTIGAQPFKLTYILAHKDHNVRFFRKNIDRNQSAAKNNVGPGTVVDSNVINPNHRQFFLNAHTALQGTAKAPKYTVIYDNANLSMDDLQAMTYDLCYMHQIVNLPTALPSPLRIAAEYGDRGRRIFAQYLKTMDDSRTDFNRDLEYRFADVFKLCRINA</sequence>
<dbReference type="PANTHER" id="PTHR22891">
    <property type="entry name" value="EUKARYOTIC TRANSLATION INITIATION FACTOR 2C"/>
    <property type="match status" value="1"/>
</dbReference>
<dbReference type="CDD" id="cd02846">
    <property type="entry name" value="PAZ_argonaute_like"/>
    <property type="match status" value="1"/>
</dbReference>
<organism evidence="4 5">
    <name type="scientific">Mesorhabditis spiculigera</name>
    <dbReference type="NCBI Taxonomy" id="96644"/>
    <lineage>
        <taxon>Eukaryota</taxon>
        <taxon>Metazoa</taxon>
        <taxon>Ecdysozoa</taxon>
        <taxon>Nematoda</taxon>
        <taxon>Chromadorea</taxon>
        <taxon>Rhabditida</taxon>
        <taxon>Rhabditina</taxon>
        <taxon>Rhabditomorpha</taxon>
        <taxon>Rhabditoidea</taxon>
        <taxon>Rhabditidae</taxon>
        <taxon>Mesorhabditinae</taxon>
        <taxon>Mesorhabditis</taxon>
    </lineage>
</organism>
<dbReference type="Proteomes" id="UP001177023">
    <property type="component" value="Unassembled WGS sequence"/>
</dbReference>
<reference evidence="4" key="1">
    <citation type="submission" date="2023-06" db="EMBL/GenBank/DDBJ databases">
        <authorList>
            <person name="Delattre M."/>
        </authorList>
    </citation>
    <scope>NUCLEOTIDE SEQUENCE</scope>
    <source>
        <strain evidence="4">AF72</strain>
    </source>
</reference>
<dbReference type="PROSITE" id="PS50822">
    <property type="entry name" value="PIWI"/>
    <property type="match status" value="1"/>
</dbReference>
<dbReference type="InterPro" id="IPR003165">
    <property type="entry name" value="Piwi"/>
</dbReference>
<dbReference type="InterPro" id="IPR036397">
    <property type="entry name" value="RNaseH_sf"/>
</dbReference>
<keyword evidence="5" id="KW-1185">Reference proteome</keyword>
<dbReference type="SMART" id="SM00949">
    <property type="entry name" value="PAZ"/>
    <property type="match status" value="1"/>
</dbReference>
<dbReference type="SUPFAM" id="SSF101690">
    <property type="entry name" value="PAZ domain"/>
    <property type="match status" value="1"/>
</dbReference>
<evidence type="ECO:0000259" key="2">
    <source>
        <dbReference type="PROSITE" id="PS50821"/>
    </source>
</evidence>
<feature type="domain" description="Piwi" evidence="3">
    <location>
        <begin position="747"/>
        <end position="893"/>
    </location>
</feature>
<dbReference type="InterPro" id="IPR036085">
    <property type="entry name" value="PAZ_dom_sf"/>
</dbReference>
<protein>
    <recommendedName>
        <fullName evidence="6">Piwi domain-containing protein</fullName>
    </recommendedName>
</protein>
<dbReference type="GO" id="GO:0003723">
    <property type="term" value="F:RNA binding"/>
    <property type="evidence" value="ECO:0007669"/>
    <property type="project" value="InterPro"/>
</dbReference>
<evidence type="ECO:0008006" key="6">
    <source>
        <dbReference type="Google" id="ProtNLM"/>
    </source>
</evidence>
<accession>A0AA36DHU5</accession>
<feature type="domain" description="PAZ" evidence="2">
    <location>
        <begin position="283"/>
        <end position="394"/>
    </location>
</feature>
<dbReference type="InterPro" id="IPR003100">
    <property type="entry name" value="PAZ_dom"/>
</dbReference>
<dbReference type="SUPFAM" id="SSF53098">
    <property type="entry name" value="Ribonuclease H-like"/>
    <property type="match status" value="1"/>
</dbReference>
<comment type="similarity">
    <text evidence="1">Belongs to the argonaute family.</text>
</comment>
<dbReference type="Pfam" id="PF02171">
    <property type="entry name" value="Piwi"/>
    <property type="match status" value="1"/>
</dbReference>
<proteinExistence type="inferred from homology"/>
<evidence type="ECO:0000256" key="1">
    <source>
        <dbReference type="RuleBase" id="RU361178"/>
    </source>
</evidence>
<comment type="caution">
    <text evidence="4">The sequence shown here is derived from an EMBL/GenBank/DDBJ whole genome shotgun (WGS) entry which is preliminary data.</text>
</comment>
<gene>
    <name evidence="4" type="ORF">MSPICULIGERA_LOCUS25859</name>
</gene>
<dbReference type="Pfam" id="PF02170">
    <property type="entry name" value="PAZ"/>
    <property type="match status" value="1"/>
</dbReference>
<dbReference type="Gene3D" id="3.40.50.2300">
    <property type="match status" value="1"/>
</dbReference>
<feature type="non-terminal residue" evidence="4">
    <location>
        <position position="937"/>
    </location>
</feature>
<dbReference type="Gene3D" id="2.170.260.10">
    <property type="entry name" value="paz domain"/>
    <property type="match status" value="1"/>
</dbReference>
<dbReference type="Gene3D" id="3.30.420.10">
    <property type="entry name" value="Ribonuclease H-like superfamily/Ribonuclease H"/>
    <property type="match status" value="1"/>
</dbReference>
<dbReference type="PROSITE" id="PS50821">
    <property type="entry name" value="PAZ"/>
    <property type="match status" value="1"/>
</dbReference>
<evidence type="ECO:0000259" key="3">
    <source>
        <dbReference type="PROSITE" id="PS50822"/>
    </source>
</evidence>
<name>A0AA36DHU5_9BILA</name>
<dbReference type="EMBL" id="CATQJA010002710">
    <property type="protein sequence ID" value="CAJ0587906.1"/>
    <property type="molecule type" value="Genomic_DNA"/>
</dbReference>
<dbReference type="SMART" id="SM00950">
    <property type="entry name" value="Piwi"/>
    <property type="match status" value="1"/>
</dbReference>
<evidence type="ECO:0000313" key="5">
    <source>
        <dbReference type="Proteomes" id="UP001177023"/>
    </source>
</evidence>
<dbReference type="AlphaFoldDB" id="A0AA36DHU5"/>